<dbReference type="InterPro" id="IPR014036">
    <property type="entry name" value="DeoR-like_C"/>
</dbReference>
<dbReference type="InterPro" id="IPR001034">
    <property type="entry name" value="DeoR_HTH"/>
</dbReference>
<evidence type="ECO:0000313" key="5">
    <source>
        <dbReference type="EMBL" id="RXN86656.1"/>
    </source>
</evidence>
<organism evidence="5 6">
    <name type="scientific">Achromobacter aloeverae</name>
    <dbReference type="NCBI Taxonomy" id="1750518"/>
    <lineage>
        <taxon>Bacteria</taxon>
        <taxon>Pseudomonadati</taxon>
        <taxon>Pseudomonadota</taxon>
        <taxon>Betaproteobacteria</taxon>
        <taxon>Burkholderiales</taxon>
        <taxon>Alcaligenaceae</taxon>
        <taxon>Achromobacter</taxon>
    </lineage>
</organism>
<dbReference type="RefSeq" id="WP_129151674.1">
    <property type="nucleotide sequence ID" value="NZ_JBHSDO010000020.1"/>
</dbReference>
<dbReference type="PROSITE" id="PS51000">
    <property type="entry name" value="HTH_DEOR_2"/>
    <property type="match status" value="1"/>
</dbReference>
<dbReference type="InterPro" id="IPR036388">
    <property type="entry name" value="WH-like_DNA-bd_sf"/>
</dbReference>
<dbReference type="GO" id="GO:0003700">
    <property type="term" value="F:DNA-binding transcription factor activity"/>
    <property type="evidence" value="ECO:0007669"/>
    <property type="project" value="InterPro"/>
</dbReference>
<dbReference type="Gene3D" id="1.10.10.10">
    <property type="entry name" value="Winged helix-like DNA-binding domain superfamily/Winged helix DNA-binding domain"/>
    <property type="match status" value="1"/>
</dbReference>
<dbReference type="InterPro" id="IPR036390">
    <property type="entry name" value="WH_DNA-bd_sf"/>
</dbReference>
<evidence type="ECO:0000256" key="2">
    <source>
        <dbReference type="ARBA" id="ARBA00023125"/>
    </source>
</evidence>
<sequence>MWQEDRYRRIRNIVATLHSVTTDRIVEELGVSRETVRRDLIELEAQGALRRTHGGVVSLDPASAAAGARGAAGRHERLIARAAAARVQPGQTVFIEAGEMALYVADALAAIEDLLIVTNAFVVALRLRAATREGGAQARRVLVLGGELAPHADATQGEHTVAQIHRFRADAALLCPVGLDARHGAAHDDLASAEVARAMAGNARQVLVMADDTRLGATARVSYWPAERITTVFTNRRTQGQEGYDALAAAVGEIVIA</sequence>
<dbReference type="SMART" id="SM01134">
    <property type="entry name" value="DeoRC"/>
    <property type="match status" value="1"/>
</dbReference>
<dbReference type="Pfam" id="PF08220">
    <property type="entry name" value="HTH_DeoR"/>
    <property type="match status" value="1"/>
</dbReference>
<dbReference type="OrthoDB" id="9814815at2"/>
<dbReference type="PROSITE" id="PS00894">
    <property type="entry name" value="HTH_DEOR_1"/>
    <property type="match status" value="1"/>
</dbReference>
<dbReference type="SUPFAM" id="SSF46785">
    <property type="entry name" value="Winged helix' DNA-binding domain"/>
    <property type="match status" value="1"/>
</dbReference>
<dbReference type="EMBL" id="PYAL01000005">
    <property type="protein sequence ID" value="RXN86656.1"/>
    <property type="molecule type" value="Genomic_DNA"/>
</dbReference>
<dbReference type="Pfam" id="PF00455">
    <property type="entry name" value="DeoRC"/>
    <property type="match status" value="1"/>
</dbReference>
<keyword evidence="2" id="KW-0238">DNA-binding</keyword>
<feature type="domain" description="HTH deoR-type" evidence="4">
    <location>
        <begin position="3"/>
        <end position="58"/>
    </location>
</feature>
<dbReference type="SMART" id="SM00420">
    <property type="entry name" value="HTH_DEOR"/>
    <property type="match status" value="1"/>
</dbReference>
<evidence type="ECO:0000256" key="3">
    <source>
        <dbReference type="ARBA" id="ARBA00023163"/>
    </source>
</evidence>
<evidence type="ECO:0000313" key="6">
    <source>
        <dbReference type="Proteomes" id="UP000290849"/>
    </source>
</evidence>
<accession>A0A4Q1HGV2</accession>
<evidence type="ECO:0000256" key="1">
    <source>
        <dbReference type="ARBA" id="ARBA00023015"/>
    </source>
</evidence>
<dbReference type="InterPro" id="IPR050313">
    <property type="entry name" value="Carb_Metab_HTH_regulators"/>
</dbReference>
<dbReference type="GO" id="GO:0003677">
    <property type="term" value="F:DNA binding"/>
    <property type="evidence" value="ECO:0007669"/>
    <property type="project" value="UniProtKB-KW"/>
</dbReference>
<dbReference type="InterPro" id="IPR037171">
    <property type="entry name" value="NagB/RpiA_transferase-like"/>
</dbReference>
<dbReference type="AlphaFoldDB" id="A0A4Q1HGV2"/>
<proteinExistence type="predicted"/>
<dbReference type="PANTHER" id="PTHR30363">
    <property type="entry name" value="HTH-TYPE TRANSCRIPTIONAL REGULATOR SRLR-RELATED"/>
    <property type="match status" value="1"/>
</dbReference>
<dbReference type="PRINTS" id="PR00037">
    <property type="entry name" value="HTHLACR"/>
</dbReference>
<dbReference type="PANTHER" id="PTHR30363:SF44">
    <property type="entry name" value="AGA OPERON TRANSCRIPTIONAL REPRESSOR-RELATED"/>
    <property type="match status" value="1"/>
</dbReference>
<dbReference type="SUPFAM" id="SSF100950">
    <property type="entry name" value="NagB/RpiA/CoA transferase-like"/>
    <property type="match status" value="1"/>
</dbReference>
<evidence type="ECO:0000259" key="4">
    <source>
        <dbReference type="PROSITE" id="PS51000"/>
    </source>
</evidence>
<comment type="caution">
    <text evidence="5">The sequence shown here is derived from an EMBL/GenBank/DDBJ whole genome shotgun (WGS) entry which is preliminary data.</text>
</comment>
<keyword evidence="1" id="KW-0805">Transcription regulation</keyword>
<protein>
    <submittedName>
        <fullName evidence="5">Alkaline phosphatase</fullName>
    </submittedName>
</protein>
<dbReference type="Proteomes" id="UP000290849">
    <property type="component" value="Unassembled WGS sequence"/>
</dbReference>
<keyword evidence="6" id="KW-1185">Reference proteome</keyword>
<dbReference type="InterPro" id="IPR018356">
    <property type="entry name" value="Tscrpt_reg_HTH_DeoR_CS"/>
</dbReference>
<reference evidence="5 6" key="1">
    <citation type="journal article" date="2017" name="Int. J. Syst. Evol. Microbiol.">
        <title>Achromobacter aloeverae sp. nov., isolated from the root of Aloe vera (L.) Burm.f.</title>
        <authorList>
            <person name="Kuncharoen N."/>
            <person name="Muramatsu Y."/>
            <person name="Shibata C."/>
            <person name="Kamakura Y."/>
            <person name="Nakagawa Y."/>
            <person name="Tanasupawat S."/>
        </authorList>
    </citation>
    <scope>NUCLEOTIDE SEQUENCE [LARGE SCALE GENOMIC DNA]</scope>
    <source>
        <strain evidence="5 6">AVA-1</strain>
    </source>
</reference>
<gene>
    <name evidence="5" type="ORF">C7R54_17130</name>
</gene>
<keyword evidence="3" id="KW-0804">Transcription</keyword>
<name>A0A4Q1HGV2_9BURK</name>